<accession>A0A2G2VQJ6</accession>
<dbReference type="Pfam" id="PF05907">
    <property type="entry name" value="CXXC_Zn-b_euk"/>
    <property type="match status" value="1"/>
</dbReference>
<dbReference type="GO" id="GO:0008270">
    <property type="term" value="F:zinc ion binding"/>
    <property type="evidence" value="ECO:0007669"/>
    <property type="project" value="TreeGrafter"/>
</dbReference>
<evidence type="ECO:0000256" key="3">
    <source>
        <dbReference type="ARBA" id="ARBA00022833"/>
    </source>
</evidence>
<evidence type="ECO:0000313" key="5">
    <source>
        <dbReference type="Proteomes" id="UP000224567"/>
    </source>
</evidence>
<keyword evidence="2" id="KW-0479">Metal-binding</keyword>
<sequence length="176" mass="19512">MVNFLLSIMADLENLTDLQPQGGCTDDNFRYHFKLKCGKCGEITQKETYVSLVETVPLPIGKGNTHLIQKCKFCCRDGTVTMITGRGRPLTHEDSEANKSAPLMLFECRGYEPLDFVFRGEWQAVSVSSSLLSALLDGTKFTGIDLSGGEEYVDYDEKGGYPVMISNPRAAFHVVK</sequence>
<keyword evidence="5" id="KW-1185">Reference proteome</keyword>
<protein>
    <submittedName>
        <fullName evidence="4">Uncharacterized protein</fullName>
    </submittedName>
</protein>
<reference evidence="5" key="2">
    <citation type="journal article" date="2017" name="J. Anim. Genet.">
        <title>Multiple reference genome sequences of hot pepper reveal the massive evolution of plant disease resistance genes by retroduplication.</title>
        <authorList>
            <person name="Kim S."/>
            <person name="Park J."/>
            <person name="Yeom S.-I."/>
            <person name="Kim Y.-M."/>
            <person name="Seo E."/>
            <person name="Kim K.-T."/>
            <person name="Kim M.-S."/>
            <person name="Lee J.M."/>
            <person name="Cheong K."/>
            <person name="Shin H.-S."/>
            <person name="Kim S.-B."/>
            <person name="Han K."/>
            <person name="Lee J."/>
            <person name="Park M."/>
            <person name="Lee H.-A."/>
            <person name="Lee H.-Y."/>
            <person name="Lee Y."/>
            <person name="Oh S."/>
            <person name="Lee J.H."/>
            <person name="Choi E."/>
            <person name="Choi E."/>
            <person name="Lee S.E."/>
            <person name="Jeon J."/>
            <person name="Kim H."/>
            <person name="Choi G."/>
            <person name="Song H."/>
            <person name="Lee J."/>
            <person name="Lee S.-C."/>
            <person name="Kwon J.-K."/>
            <person name="Lee H.-Y."/>
            <person name="Koo N."/>
            <person name="Hong Y."/>
            <person name="Kim R.W."/>
            <person name="Kang W.-H."/>
            <person name="Huh J.H."/>
            <person name="Kang B.-C."/>
            <person name="Yang T.-J."/>
            <person name="Lee Y.-H."/>
            <person name="Bennetzen J.L."/>
            <person name="Choi D."/>
        </authorList>
    </citation>
    <scope>NUCLEOTIDE SEQUENCE [LARGE SCALE GENOMIC DNA]</scope>
    <source>
        <strain evidence="5">cv. PBC81</strain>
    </source>
</reference>
<dbReference type="SUPFAM" id="SSF141678">
    <property type="entry name" value="MAL13P1.257-like"/>
    <property type="match status" value="1"/>
</dbReference>
<dbReference type="OrthoDB" id="10248838at2759"/>
<reference evidence="4 5" key="1">
    <citation type="journal article" date="2017" name="Genome Biol.">
        <title>New reference genome sequences of hot pepper reveal the massive evolution of plant disease-resistance genes by retroduplication.</title>
        <authorList>
            <person name="Kim S."/>
            <person name="Park J."/>
            <person name="Yeom S.I."/>
            <person name="Kim Y.M."/>
            <person name="Seo E."/>
            <person name="Kim K.T."/>
            <person name="Kim M.S."/>
            <person name="Lee J.M."/>
            <person name="Cheong K."/>
            <person name="Shin H.S."/>
            <person name="Kim S.B."/>
            <person name="Han K."/>
            <person name="Lee J."/>
            <person name="Park M."/>
            <person name="Lee H.A."/>
            <person name="Lee H.Y."/>
            <person name="Lee Y."/>
            <person name="Oh S."/>
            <person name="Lee J.H."/>
            <person name="Choi E."/>
            <person name="Choi E."/>
            <person name="Lee S.E."/>
            <person name="Jeon J."/>
            <person name="Kim H."/>
            <person name="Choi G."/>
            <person name="Song H."/>
            <person name="Lee J."/>
            <person name="Lee S.C."/>
            <person name="Kwon J.K."/>
            <person name="Lee H.Y."/>
            <person name="Koo N."/>
            <person name="Hong Y."/>
            <person name="Kim R.W."/>
            <person name="Kang W.H."/>
            <person name="Huh J.H."/>
            <person name="Kang B.C."/>
            <person name="Yang T.J."/>
            <person name="Lee Y.H."/>
            <person name="Bennetzen J.L."/>
            <person name="Choi D."/>
        </authorList>
    </citation>
    <scope>NUCLEOTIDE SEQUENCE [LARGE SCALE GENOMIC DNA]</scope>
    <source>
        <strain evidence="5">cv. PBC81</strain>
    </source>
</reference>
<comment type="caution">
    <text evidence="4">The sequence shown here is derived from an EMBL/GenBank/DDBJ whole genome shotgun (WGS) entry which is preliminary data.</text>
</comment>
<gene>
    <name evidence="4" type="ORF">CQW23_27041</name>
</gene>
<evidence type="ECO:0000313" key="4">
    <source>
        <dbReference type="EMBL" id="PHT35241.1"/>
    </source>
</evidence>
<dbReference type="Proteomes" id="UP000224567">
    <property type="component" value="Unassembled WGS sequence"/>
</dbReference>
<name>A0A2G2VQJ6_CAPBA</name>
<dbReference type="PANTHER" id="PTHR12857">
    <property type="entry name" value="CXXC MOTIF CONTAINING ZINC BINDING PROTEIN"/>
    <property type="match status" value="1"/>
</dbReference>
<dbReference type="STRING" id="33114.A0A2G2VQJ6"/>
<evidence type="ECO:0000256" key="1">
    <source>
        <dbReference type="ARBA" id="ARBA00007818"/>
    </source>
</evidence>
<evidence type="ECO:0000256" key="2">
    <source>
        <dbReference type="ARBA" id="ARBA00022723"/>
    </source>
</evidence>
<keyword evidence="3" id="KW-0862">Zinc</keyword>
<dbReference type="AlphaFoldDB" id="A0A2G2VQJ6"/>
<comment type="similarity">
    <text evidence="1">Belongs to the UPF0587 family.</text>
</comment>
<dbReference type="InterPro" id="IPR008584">
    <property type="entry name" value="CXXC_Zn-binding_euk"/>
</dbReference>
<dbReference type="EMBL" id="MLFT02000011">
    <property type="protein sequence ID" value="PHT35241.1"/>
    <property type="molecule type" value="Genomic_DNA"/>
</dbReference>
<dbReference type="PANTHER" id="PTHR12857:SF0">
    <property type="entry name" value="CXXC MOTIF CONTAINING ZINC BINDING PROTEIN"/>
    <property type="match status" value="1"/>
</dbReference>
<proteinExistence type="inferred from homology"/>
<organism evidence="4 5">
    <name type="scientific">Capsicum baccatum</name>
    <name type="common">Peruvian pepper</name>
    <dbReference type="NCBI Taxonomy" id="33114"/>
    <lineage>
        <taxon>Eukaryota</taxon>
        <taxon>Viridiplantae</taxon>
        <taxon>Streptophyta</taxon>
        <taxon>Embryophyta</taxon>
        <taxon>Tracheophyta</taxon>
        <taxon>Spermatophyta</taxon>
        <taxon>Magnoliopsida</taxon>
        <taxon>eudicotyledons</taxon>
        <taxon>Gunneridae</taxon>
        <taxon>Pentapetalae</taxon>
        <taxon>asterids</taxon>
        <taxon>lamiids</taxon>
        <taxon>Solanales</taxon>
        <taxon>Solanaceae</taxon>
        <taxon>Solanoideae</taxon>
        <taxon>Capsiceae</taxon>
        <taxon>Capsicum</taxon>
    </lineage>
</organism>